<proteinExistence type="predicted"/>
<dbReference type="EMBL" id="JBGFUD010013020">
    <property type="protein sequence ID" value="MFH4983610.1"/>
    <property type="molecule type" value="Genomic_DNA"/>
</dbReference>
<protein>
    <submittedName>
        <fullName evidence="1">Uncharacterized protein</fullName>
    </submittedName>
</protein>
<keyword evidence="2" id="KW-1185">Reference proteome</keyword>
<evidence type="ECO:0000313" key="1">
    <source>
        <dbReference type="EMBL" id="MFH4983610.1"/>
    </source>
</evidence>
<reference evidence="1 2" key="1">
    <citation type="submission" date="2024-08" db="EMBL/GenBank/DDBJ databases">
        <title>Gnathostoma spinigerum genome.</title>
        <authorList>
            <person name="Gonzalez-Bertolin B."/>
            <person name="Monzon S."/>
            <person name="Zaballos A."/>
            <person name="Jimenez P."/>
            <person name="Dekumyoy P."/>
            <person name="Varona S."/>
            <person name="Cuesta I."/>
            <person name="Sumanam S."/>
            <person name="Adisakwattana P."/>
            <person name="Gasser R.B."/>
            <person name="Hernandez-Gonzalez A."/>
            <person name="Young N.D."/>
            <person name="Perteguer M.J."/>
        </authorList>
    </citation>
    <scope>NUCLEOTIDE SEQUENCE [LARGE SCALE GENOMIC DNA]</scope>
    <source>
        <strain evidence="1">AL3</strain>
        <tissue evidence="1">Liver</tissue>
    </source>
</reference>
<sequence>MIRLKKDIWRNFSSTSGSKFIIKLHIITDSRFKRGGLYFDGEPFSKMFEKRSVISDEGPDALERLHKFLSAGKRRGYDVDGMSTENARLGNKNCFFSPVQCSFYYRK</sequence>
<dbReference type="Proteomes" id="UP001608902">
    <property type="component" value="Unassembled WGS sequence"/>
</dbReference>
<organism evidence="1 2">
    <name type="scientific">Gnathostoma spinigerum</name>
    <dbReference type="NCBI Taxonomy" id="75299"/>
    <lineage>
        <taxon>Eukaryota</taxon>
        <taxon>Metazoa</taxon>
        <taxon>Ecdysozoa</taxon>
        <taxon>Nematoda</taxon>
        <taxon>Chromadorea</taxon>
        <taxon>Rhabditida</taxon>
        <taxon>Spirurina</taxon>
        <taxon>Gnathostomatomorpha</taxon>
        <taxon>Gnathostomatoidea</taxon>
        <taxon>Gnathostomatidae</taxon>
        <taxon>Gnathostoma</taxon>
    </lineage>
</organism>
<dbReference type="AlphaFoldDB" id="A0ABD6F340"/>
<name>A0ABD6F340_9BILA</name>
<gene>
    <name evidence="1" type="ORF">AB6A40_010319</name>
</gene>
<accession>A0ABD6F340</accession>
<evidence type="ECO:0000313" key="2">
    <source>
        <dbReference type="Proteomes" id="UP001608902"/>
    </source>
</evidence>
<comment type="caution">
    <text evidence="1">The sequence shown here is derived from an EMBL/GenBank/DDBJ whole genome shotgun (WGS) entry which is preliminary data.</text>
</comment>